<evidence type="ECO:0000313" key="1">
    <source>
        <dbReference type="EMBL" id="SNR94734.1"/>
    </source>
</evidence>
<protein>
    <submittedName>
        <fullName evidence="1">Uncharacterized protein</fullName>
    </submittedName>
</protein>
<sequence length="57" mass="6744">MENSNYKGITPMVLFMCDLLRWQITHKLGLGYHPEQMKFSSIQIIEHVVQLLTKRLL</sequence>
<reference evidence="1 2" key="1">
    <citation type="submission" date="2017-06" db="EMBL/GenBank/DDBJ databases">
        <authorList>
            <person name="Kim H.J."/>
            <person name="Triplett B.A."/>
        </authorList>
    </citation>
    <scope>NUCLEOTIDE SEQUENCE [LARGE SCALE GENOMIC DNA]</scope>
    <source>
        <strain evidence="1 2">DSM 25597</strain>
    </source>
</reference>
<dbReference type="EMBL" id="FZNY01000004">
    <property type="protein sequence ID" value="SNR94734.1"/>
    <property type="molecule type" value="Genomic_DNA"/>
</dbReference>
<gene>
    <name evidence="1" type="ORF">SAMN06265376_104421</name>
</gene>
<evidence type="ECO:0000313" key="2">
    <source>
        <dbReference type="Proteomes" id="UP000198379"/>
    </source>
</evidence>
<keyword evidence="2" id="KW-1185">Reference proteome</keyword>
<name>A0A239AI73_9FLAO</name>
<dbReference type="Proteomes" id="UP000198379">
    <property type="component" value="Unassembled WGS sequence"/>
</dbReference>
<organism evidence="1 2">
    <name type="scientific">Dokdonia pacifica</name>
    <dbReference type="NCBI Taxonomy" id="1627892"/>
    <lineage>
        <taxon>Bacteria</taxon>
        <taxon>Pseudomonadati</taxon>
        <taxon>Bacteroidota</taxon>
        <taxon>Flavobacteriia</taxon>
        <taxon>Flavobacteriales</taxon>
        <taxon>Flavobacteriaceae</taxon>
        <taxon>Dokdonia</taxon>
    </lineage>
</organism>
<proteinExistence type="predicted"/>
<accession>A0A239AI73</accession>
<dbReference type="RefSeq" id="WP_179218176.1">
    <property type="nucleotide sequence ID" value="NZ_BMEP01000008.1"/>
</dbReference>
<dbReference type="AlphaFoldDB" id="A0A239AI73"/>